<name>A0ACC2D6C0_DIPCM</name>
<dbReference type="Proteomes" id="UP001162992">
    <property type="component" value="Chromosome 7"/>
</dbReference>
<comment type="caution">
    <text evidence="1">The sequence shown here is derived from an EMBL/GenBank/DDBJ whole genome shotgun (WGS) entry which is preliminary data.</text>
</comment>
<proteinExistence type="predicted"/>
<protein>
    <submittedName>
        <fullName evidence="1">Uncharacterized protein</fullName>
    </submittedName>
</protein>
<gene>
    <name evidence="1" type="ORF">O6H91_07G067300</name>
</gene>
<dbReference type="EMBL" id="CM055098">
    <property type="protein sequence ID" value="KAJ7549760.1"/>
    <property type="molecule type" value="Genomic_DNA"/>
</dbReference>
<accession>A0ACC2D6C0</accession>
<evidence type="ECO:0000313" key="1">
    <source>
        <dbReference type="EMBL" id="KAJ7549760.1"/>
    </source>
</evidence>
<keyword evidence="2" id="KW-1185">Reference proteome</keyword>
<evidence type="ECO:0000313" key="2">
    <source>
        <dbReference type="Proteomes" id="UP001162992"/>
    </source>
</evidence>
<organism evidence="1 2">
    <name type="scientific">Diphasiastrum complanatum</name>
    <name type="common">Issler's clubmoss</name>
    <name type="synonym">Lycopodium complanatum</name>
    <dbReference type="NCBI Taxonomy" id="34168"/>
    <lineage>
        <taxon>Eukaryota</taxon>
        <taxon>Viridiplantae</taxon>
        <taxon>Streptophyta</taxon>
        <taxon>Embryophyta</taxon>
        <taxon>Tracheophyta</taxon>
        <taxon>Lycopodiopsida</taxon>
        <taxon>Lycopodiales</taxon>
        <taxon>Lycopodiaceae</taxon>
        <taxon>Lycopodioideae</taxon>
        <taxon>Diphasiastrum</taxon>
    </lineage>
</organism>
<reference evidence="2" key="1">
    <citation type="journal article" date="2024" name="Proc. Natl. Acad. Sci. U.S.A.">
        <title>Extraordinary preservation of gene collinearity over three hundred million years revealed in homosporous lycophytes.</title>
        <authorList>
            <person name="Li C."/>
            <person name="Wickell D."/>
            <person name="Kuo L.Y."/>
            <person name="Chen X."/>
            <person name="Nie B."/>
            <person name="Liao X."/>
            <person name="Peng D."/>
            <person name="Ji J."/>
            <person name="Jenkins J."/>
            <person name="Williams M."/>
            <person name="Shu S."/>
            <person name="Plott C."/>
            <person name="Barry K."/>
            <person name="Rajasekar S."/>
            <person name="Grimwood J."/>
            <person name="Han X."/>
            <person name="Sun S."/>
            <person name="Hou Z."/>
            <person name="He W."/>
            <person name="Dai G."/>
            <person name="Sun C."/>
            <person name="Schmutz J."/>
            <person name="Leebens-Mack J.H."/>
            <person name="Li F.W."/>
            <person name="Wang L."/>
        </authorList>
    </citation>
    <scope>NUCLEOTIDE SEQUENCE [LARGE SCALE GENOMIC DNA]</scope>
    <source>
        <strain evidence="2">cv. PW_Plant_1</strain>
    </source>
</reference>
<sequence length="380" mass="44560">MSSIQGLNLSSNLTVLSKNEMYHFPFLLISFTFHFFFELLKLRSLLMLLVAMFLKRKCLKETKAESKELSLLDLPDLPMDEILNRLPAASLLQMAGVCRELRKRSKSDHLWEILVAQKWGELAGPAAYYKRQFIASRQQDIGFTIDWNPSSLIKPLFSIWPFSSLNWHNVTHWRIKSCHPPLDNLMAWYWALERGSVWFSAQVYNREHGHVGFTLSCYDADVCYDRHTNTFSARYLPHGPRTLVIEEGVPWDRLRAPPVDTPAHSLHFTECLDELQPGDHVEVQWRRNKEFPYGWWYAVVGHNDGCDRSNQLCQCHLDDTICLEFNQYTHWSRWRRAAIVRKSHHEVGNEAEGFYGGIRKLKKKEDILIWAQLWPTEKLE</sequence>